<feature type="domain" description="CBS" evidence="3">
    <location>
        <begin position="97"/>
        <end position="149"/>
    </location>
</feature>
<accession>A0A173WX63</accession>
<evidence type="ECO:0000256" key="1">
    <source>
        <dbReference type="ARBA" id="ARBA00023122"/>
    </source>
</evidence>
<keyword evidence="5" id="KW-1185">Reference proteome</keyword>
<dbReference type="OrthoDB" id="9790355at2"/>
<keyword evidence="1 2" id="KW-0129">CBS domain</keyword>
<organism evidence="4 5">
    <name type="scientific">Mitsuokella jalaludinii</name>
    <dbReference type="NCBI Taxonomy" id="187979"/>
    <lineage>
        <taxon>Bacteria</taxon>
        <taxon>Bacillati</taxon>
        <taxon>Bacillota</taxon>
        <taxon>Negativicutes</taxon>
        <taxon>Selenomonadales</taxon>
        <taxon>Selenomonadaceae</taxon>
        <taxon>Mitsuokella</taxon>
    </lineage>
</organism>
<sequence>MLVKDIMTKDVITVKKEASIREIAQTIVDHDVSGLPVMDDDGTVCGIVSEGDLVRKEFAPELPDELCILGAVIYYSGLREYQDAFRKIAAISAEQLMTKKIISVKADDDVSEVAKILYNKHVKRVPVLDEKKHLLGIVSRRDIVKMMLA</sequence>
<feature type="domain" description="CBS" evidence="3">
    <location>
        <begin position="7"/>
        <end position="65"/>
    </location>
</feature>
<evidence type="ECO:0000256" key="2">
    <source>
        <dbReference type="PROSITE-ProRule" id="PRU00703"/>
    </source>
</evidence>
<dbReference type="AlphaFoldDB" id="A0A173WX63"/>
<dbReference type="Gene3D" id="3.10.580.10">
    <property type="entry name" value="CBS-domain"/>
    <property type="match status" value="1"/>
</dbReference>
<reference evidence="4 5" key="1">
    <citation type="submission" date="2015-09" db="EMBL/GenBank/DDBJ databases">
        <authorList>
            <consortium name="Pathogen Informatics"/>
        </authorList>
    </citation>
    <scope>NUCLEOTIDE SEQUENCE [LARGE SCALE GENOMIC DNA]</scope>
    <source>
        <strain evidence="4 5">2789STDY5608828</strain>
    </source>
</reference>
<dbReference type="SMART" id="SM00116">
    <property type="entry name" value="CBS"/>
    <property type="match status" value="2"/>
</dbReference>
<dbReference type="PANTHER" id="PTHR43080:SF2">
    <property type="entry name" value="CBS DOMAIN-CONTAINING PROTEIN"/>
    <property type="match status" value="1"/>
</dbReference>
<evidence type="ECO:0000313" key="5">
    <source>
        <dbReference type="Proteomes" id="UP000095546"/>
    </source>
</evidence>
<dbReference type="InterPro" id="IPR000644">
    <property type="entry name" value="CBS_dom"/>
</dbReference>
<dbReference type="PROSITE" id="PS51371">
    <property type="entry name" value="CBS"/>
    <property type="match status" value="2"/>
</dbReference>
<dbReference type="EMBL" id="CYYU01000001">
    <property type="protein sequence ID" value="CUN44083.1"/>
    <property type="molecule type" value="Genomic_DNA"/>
</dbReference>
<dbReference type="InterPro" id="IPR051257">
    <property type="entry name" value="Diverse_CBS-Domain"/>
</dbReference>
<dbReference type="STRING" id="187979.ERS852385_00449"/>
<dbReference type="InterPro" id="IPR046342">
    <property type="entry name" value="CBS_dom_sf"/>
</dbReference>
<proteinExistence type="predicted"/>
<dbReference type="CDD" id="cd04586">
    <property type="entry name" value="CBS_pair_BON_assoc"/>
    <property type="match status" value="1"/>
</dbReference>
<dbReference type="PANTHER" id="PTHR43080">
    <property type="entry name" value="CBS DOMAIN-CONTAINING PROTEIN CBSX3, MITOCHONDRIAL"/>
    <property type="match status" value="1"/>
</dbReference>
<gene>
    <name evidence="4" type="ORF">ERS852385_00449</name>
</gene>
<dbReference type="RefSeq" id="WP_055160206.1">
    <property type="nucleotide sequence ID" value="NZ_CABIWZ010000001.1"/>
</dbReference>
<evidence type="ECO:0000313" key="4">
    <source>
        <dbReference type="EMBL" id="CUN44083.1"/>
    </source>
</evidence>
<dbReference type="SUPFAM" id="SSF54631">
    <property type="entry name" value="CBS-domain pair"/>
    <property type="match status" value="1"/>
</dbReference>
<name>A0A173WX63_9FIRM</name>
<protein>
    <submittedName>
        <fullName evidence="4">Hypoxic response protein 1</fullName>
    </submittedName>
</protein>
<dbReference type="Pfam" id="PF00571">
    <property type="entry name" value="CBS"/>
    <property type="match status" value="2"/>
</dbReference>
<dbReference type="eggNOG" id="COG0517">
    <property type="taxonomic scope" value="Bacteria"/>
</dbReference>
<evidence type="ECO:0000259" key="3">
    <source>
        <dbReference type="PROSITE" id="PS51371"/>
    </source>
</evidence>
<dbReference type="Proteomes" id="UP000095546">
    <property type="component" value="Unassembled WGS sequence"/>
</dbReference>